<gene>
    <name evidence="3" type="ORF">CPT03_13435</name>
</gene>
<dbReference type="KEGG" id="pgs:CPT03_13435"/>
<accession>A0A2D1U740</accession>
<evidence type="ECO:0000259" key="2">
    <source>
        <dbReference type="Pfam" id="PF05598"/>
    </source>
</evidence>
<organism evidence="3 4">
    <name type="scientific">Pedobacter ginsengisoli</name>
    <dbReference type="NCBI Taxonomy" id="363852"/>
    <lineage>
        <taxon>Bacteria</taxon>
        <taxon>Pseudomonadati</taxon>
        <taxon>Bacteroidota</taxon>
        <taxon>Sphingobacteriia</taxon>
        <taxon>Sphingobacteriales</taxon>
        <taxon>Sphingobacteriaceae</taxon>
        <taxon>Pedobacter</taxon>
    </lineage>
</organism>
<feature type="compositionally biased region" description="Polar residues" evidence="1">
    <location>
        <begin position="137"/>
        <end position="154"/>
    </location>
</feature>
<evidence type="ECO:0000313" key="3">
    <source>
        <dbReference type="EMBL" id="ATP57400.1"/>
    </source>
</evidence>
<evidence type="ECO:0000256" key="1">
    <source>
        <dbReference type="SAM" id="MobiDB-lite"/>
    </source>
</evidence>
<reference evidence="3 4" key="1">
    <citation type="submission" date="2017-10" db="EMBL/GenBank/DDBJ databases">
        <title>Whole genome of Pedobacter ginsengisoli T01R-27 isolated from tomato rhizosphere.</title>
        <authorList>
            <person name="Weon H.-Y."/>
            <person name="Lee S.A."/>
            <person name="Sang M.K."/>
            <person name="Song J."/>
        </authorList>
    </citation>
    <scope>NUCLEOTIDE SEQUENCE [LARGE SCALE GENOMIC DNA]</scope>
    <source>
        <strain evidence="3 4">T01R-27</strain>
    </source>
</reference>
<feature type="domain" description="Transposase InsH N-terminal" evidence="2">
    <location>
        <begin position="4"/>
        <end position="87"/>
    </location>
</feature>
<dbReference type="InterPro" id="IPR008490">
    <property type="entry name" value="Transposase_InsH_N"/>
</dbReference>
<dbReference type="Proteomes" id="UP000223749">
    <property type="component" value="Chromosome"/>
</dbReference>
<keyword evidence="4" id="KW-1185">Reference proteome</keyword>
<dbReference type="Pfam" id="PF05598">
    <property type="entry name" value="DUF772"/>
    <property type="match status" value="1"/>
</dbReference>
<feature type="region of interest" description="Disordered" evidence="1">
    <location>
        <begin position="106"/>
        <end position="154"/>
    </location>
</feature>
<name>A0A2D1U740_9SPHI</name>
<protein>
    <recommendedName>
        <fullName evidence="2">Transposase InsH N-terminal domain-containing protein</fullName>
    </recommendedName>
</protein>
<dbReference type="AlphaFoldDB" id="A0A2D1U740"/>
<proteinExistence type="predicted"/>
<sequence length="154" mass="16763">MPHDLSDWLPEDHLARFVVEIVDQLDFKNVYGQYKSGGSVAYNPKLLLRLLFYGYSTGVFSSSKLESSTYNSVAFRFISGNQHPDHDIATCLLGDWLQTSSRIKISSSKGVPGTNPLPPLVPDTGGGPLTPGDNNVEDLQNPNPADSNPSTVIK</sequence>
<evidence type="ECO:0000313" key="4">
    <source>
        <dbReference type="Proteomes" id="UP000223749"/>
    </source>
</evidence>
<dbReference type="PANTHER" id="PTHR33408:SF2">
    <property type="entry name" value="TRANSPOSASE DDE DOMAIN-CONTAINING PROTEIN"/>
    <property type="match status" value="1"/>
</dbReference>
<dbReference type="EMBL" id="CP024091">
    <property type="protein sequence ID" value="ATP57400.1"/>
    <property type="molecule type" value="Genomic_DNA"/>
</dbReference>
<dbReference type="PANTHER" id="PTHR33408">
    <property type="entry name" value="TRANSPOSASE"/>
    <property type="match status" value="1"/>
</dbReference>